<dbReference type="AlphaFoldDB" id="A0AAJ0HAE1"/>
<proteinExistence type="predicted"/>
<sequence>MDPLTLTVTALSCVKLVHDLGQAIVTLRAAIQGIKGIDDVVAGFTGELDALQLSLTILDYEIHASKGALPAAVAKWWRDASLENILENAVQTFVRLNVIFADISRDRRLWGSSRQYVSSKVYDDEMRHLRHRLGTYVSCLNLPVILLAILRQQPTAPSTPDFRLDLLSGKVSALDASIADLKTSFLEFRAMATAGSEVSEFRAPAFSAAKPEPTSRTDPAATIMDETARLINMAESISFGVSTTASRLSAVTSLAGDRLTHIIDEDLMSFIEGALPGRANRRVLSWIGENPEGAASFEVLSDATLPRSPPSAISTAADPADLWTTRDESTTAESLSTPRSINLSPRLQQFNGMTPHQEFLNRKLARARNLVDKNEMTKAISTLQGLLDHLAKSSPPGEEAQLEGDIHELYAHALLGSDLPSDNIDETLLKYPGINAKAVYVSVFAARKLMAEGRHGEATAHMVRAKASLARDSGDHAQPILERLGVEQEATIDSLDSLKMYLDISLARCHLEKLKTVVSGAK</sequence>
<keyword evidence="2" id="KW-1185">Reference proteome</keyword>
<dbReference type="Proteomes" id="UP001275084">
    <property type="component" value="Unassembled WGS sequence"/>
</dbReference>
<evidence type="ECO:0008006" key="3">
    <source>
        <dbReference type="Google" id="ProtNLM"/>
    </source>
</evidence>
<organism evidence="1 2">
    <name type="scientific">Lasiosphaeria hispida</name>
    <dbReference type="NCBI Taxonomy" id="260671"/>
    <lineage>
        <taxon>Eukaryota</taxon>
        <taxon>Fungi</taxon>
        <taxon>Dikarya</taxon>
        <taxon>Ascomycota</taxon>
        <taxon>Pezizomycotina</taxon>
        <taxon>Sordariomycetes</taxon>
        <taxon>Sordariomycetidae</taxon>
        <taxon>Sordariales</taxon>
        <taxon>Lasiosphaeriaceae</taxon>
        <taxon>Lasiosphaeria</taxon>
    </lineage>
</organism>
<reference evidence="1" key="2">
    <citation type="submission" date="2023-06" db="EMBL/GenBank/DDBJ databases">
        <authorList>
            <consortium name="Lawrence Berkeley National Laboratory"/>
            <person name="Haridas S."/>
            <person name="Hensen N."/>
            <person name="Bonometti L."/>
            <person name="Westerberg I."/>
            <person name="Brannstrom I.O."/>
            <person name="Guillou S."/>
            <person name="Cros-Aarteil S."/>
            <person name="Calhoun S."/>
            <person name="Kuo A."/>
            <person name="Mondo S."/>
            <person name="Pangilinan J."/>
            <person name="Riley R."/>
            <person name="Labutti K."/>
            <person name="Andreopoulos B."/>
            <person name="Lipzen A."/>
            <person name="Chen C."/>
            <person name="Yanf M."/>
            <person name="Daum C."/>
            <person name="Ng V."/>
            <person name="Clum A."/>
            <person name="Steindorff A."/>
            <person name="Ohm R."/>
            <person name="Martin F."/>
            <person name="Silar P."/>
            <person name="Natvig D."/>
            <person name="Lalanne C."/>
            <person name="Gautier V."/>
            <person name="Ament-Velasquez S.L."/>
            <person name="Kruys A."/>
            <person name="Hutchinson M.I."/>
            <person name="Powell A.J."/>
            <person name="Barry K."/>
            <person name="Miller A.N."/>
            <person name="Grigoriev I.V."/>
            <person name="Debuchy R."/>
            <person name="Gladieux P."/>
            <person name="Thoren M.H."/>
            <person name="Johannesson H."/>
        </authorList>
    </citation>
    <scope>NUCLEOTIDE SEQUENCE</scope>
    <source>
        <strain evidence="1">CBS 955.72</strain>
    </source>
</reference>
<dbReference type="EMBL" id="JAUIQD010000006">
    <property type="protein sequence ID" value="KAK3345896.1"/>
    <property type="molecule type" value="Genomic_DNA"/>
</dbReference>
<accession>A0AAJ0HAE1</accession>
<evidence type="ECO:0000313" key="2">
    <source>
        <dbReference type="Proteomes" id="UP001275084"/>
    </source>
</evidence>
<reference evidence="1" key="1">
    <citation type="journal article" date="2023" name="Mol. Phylogenet. Evol.">
        <title>Genome-scale phylogeny and comparative genomics of the fungal order Sordariales.</title>
        <authorList>
            <person name="Hensen N."/>
            <person name="Bonometti L."/>
            <person name="Westerberg I."/>
            <person name="Brannstrom I.O."/>
            <person name="Guillou S."/>
            <person name="Cros-Aarteil S."/>
            <person name="Calhoun S."/>
            <person name="Haridas S."/>
            <person name="Kuo A."/>
            <person name="Mondo S."/>
            <person name="Pangilinan J."/>
            <person name="Riley R."/>
            <person name="LaButti K."/>
            <person name="Andreopoulos B."/>
            <person name="Lipzen A."/>
            <person name="Chen C."/>
            <person name="Yan M."/>
            <person name="Daum C."/>
            <person name="Ng V."/>
            <person name="Clum A."/>
            <person name="Steindorff A."/>
            <person name="Ohm R.A."/>
            <person name="Martin F."/>
            <person name="Silar P."/>
            <person name="Natvig D.O."/>
            <person name="Lalanne C."/>
            <person name="Gautier V."/>
            <person name="Ament-Velasquez S.L."/>
            <person name="Kruys A."/>
            <person name="Hutchinson M.I."/>
            <person name="Powell A.J."/>
            <person name="Barry K."/>
            <person name="Miller A.N."/>
            <person name="Grigoriev I.V."/>
            <person name="Debuchy R."/>
            <person name="Gladieux P."/>
            <person name="Hiltunen Thoren M."/>
            <person name="Johannesson H."/>
        </authorList>
    </citation>
    <scope>NUCLEOTIDE SEQUENCE</scope>
    <source>
        <strain evidence="1">CBS 955.72</strain>
    </source>
</reference>
<comment type="caution">
    <text evidence="1">The sequence shown here is derived from an EMBL/GenBank/DDBJ whole genome shotgun (WGS) entry which is preliminary data.</text>
</comment>
<gene>
    <name evidence="1" type="ORF">B0T25DRAFT_520435</name>
</gene>
<evidence type="ECO:0000313" key="1">
    <source>
        <dbReference type="EMBL" id="KAK3345896.1"/>
    </source>
</evidence>
<protein>
    <recommendedName>
        <fullName evidence="3">Fungal N-terminal domain-containing protein</fullName>
    </recommendedName>
</protein>
<name>A0AAJ0HAE1_9PEZI</name>